<dbReference type="PANTHER" id="PTHR41317">
    <property type="entry name" value="PD-(D_E)XK NUCLEASE FAMILY TRANSPOSASE"/>
    <property type="match status" value="1"/>
</dbReference>
<dbReference type="KEGG" id="cch:Cag_1091"/>
<organism evidence="1">
    <name type="scientific">Chlorobium chlorochromatii (strain CaD3)</name>
    <dbReference type="NCBI Taxonomy" id="340177"/>
    <lineage>
        <taxon>Bacteria</taxon>
        <taxon>Pseudomonadati</taxon>
        <taxon>Chlorobiota</taxon>
        <taxon>Chlorobiia</taxon>
        <taxon>Chlorobiales</taxon>
        <taxon>Chlorobiaceae</taxon>
        <taxon>Chlorobium/Pelodictyon group</taxon>
        <taxon>Chlorobium</taxon>
    </lineage>
</organism>
<dbReference type="PANTHER" id="PTHR41317:SF1">
    <property type="entry name" value="PD-(D_E)XK NUCLEASE FAMILY TRANSPOSASE"/>
    <property type="match status" value="1"/>
</dbReference>
<name>Q3ARM2_CHLCH</name>
<protein>
    <recommendedName>
        <fullName evidence="2">Rpn family recombination-promoting nuclease/putative transposase</fullName>
    </recommendedName>
</protein>
<sequence>MTTTDRYINPFTDFGFKKLFGSEMNKDLLIAFLNTLLPIEAGTIADLTFLPNDRVGRSEFDRRAIFDLHCKNEKGEYFIVEMQQAKQDYFKDRSVFYASFPIQEQAQKGKWNYCLQPIYMVGILDFIFDENKADDTIVHHEIKLVNLSTGKVFYEKLTFIYLELPKFTKSVDELESDFDKWCYLLSNLPDLTDRPARLQEKVFLKVFELAEIAKYTPEEAREYEKSLKVYRDLKNVIDCAYDEGKAEGIEEGIEKGKEIGVLEGMVKGKELGLQEGLQKGMEAGLLKGKLEIARKLMVKGMSADEAAGIAGVDVERLSSNDE</sequence>
<dbReference type="eggNOG" id="COG5464">
    <property type="taxonomic scope" value="Bacteria"/>
</dbReference>
<evidence type="ECO:0000313" key="1">
    <source>
        <dbReference type="EMBL" id="ABB28353.1"/>
    </source>
</evidence>
<accession>Q3ARM2</accession>
<dbReference type="OrthoDB" id="9803508at2"/>
<evidence type="ECO:0008006" key="2">
    <source>
        <dbReference type="Google" id="ProtNLM"/>
    </source>
</evidence>
<gene>
    <name evidence="1" type="ordered locus">Cag_1091</name>
</gene>
<dbReference type="Pfam" id="PF12784">
    <property type="entry name" value="PDDEXK_2"/>
    <property type="match status" value="1"/>
</dbReference>
<dbReference type="AlphaFoldDB" id="Q3ARM2"/>
<proteinExistence type="predicted"/>
<dbReference type="NCBIfam" id="TIGR01784">
    <property type="entry name" value="T_den_put_tspse"/>
    <property type="match status" value="1"/>
</dbReference>
<dbReference type="EMBL" id="CP000108">
    <property type="protein sequence ID" value="ABB28353.1"/>
    <property type="molecule type" value="Genomic_DNA"/>
</dbReference>
<dbReference type="HOGENOM" id="CLU_057504_1_0_10"/>
<dbReference type="InterPro" id="IPR010106">
    <property type="entry name" value="RpnA"/>
</dbReference>
<reference evidence="1" key="1">
    <citation type="submission" date="2005-08" db="EMBL/GenBank/DDBJ databases">
        <title>Complete sequence of Chlorobium chlorochromatii CaD3.</title>
        <authorList>
            <person name="Copeland A."/>
            <person name="Lucas S."/>
            <person name="Lapidus A."/>
            <person name="Barry K."/>
            <person name="Detter J.C."/>
            <person name="Glavina T."/>
            <person name="Hammon N."/>
            <person name="Israni S."/>
            <person name="Pitluck S."/>
            <person name="Bryant D."/>
            <person name="Schmutz J."/>
            <person name="Larimer F."/>
            <person name="Land M."/>
            <person name="Kyrpides N."/>
            <person name="Ivanova N."/>
            <person name="Richardson P."/>
        </authorList>
    </citation>
    <scope>NUCLEOTIDE SEQUENCE [LARGE SCALE GENOMIC DNA]</scope>
    <source>
        <strain evidence="1">CaD3</strain>
    </source>
</reference>